<evidence type="ECO:0000313" key="2">
    <source>
        <dbReference type="EMBL" id="KAF9754116.1"/>
    </source>
</evidence>
<reference evidence="2" key="1">
    <citation type="submission" date="2020-10" db="EMBL/GenBank/DDBJ databases">
        <title>High-Quality Genome Resource of Clonostachys rosea strain S41 by Oxford Nanopore Long-Read Sequencing.</title>
        <authorList>
            <person name="Wang H."/>
        </authorList>
    </citation>
    <scope>NUCLEOTIDE SEQUENCE</scope>
    <source>
        <strain evidence="2">S41</strain>
    </source>
</reference>
<keyword evidence="1" id="KW-0472">Membrane</keyword>
<keyword evidence="1" id="KW-1133">Transmembrane helix</keyword>
<accession>A0A8H7NDZ8</accession>
<name>A0A8H7NDZ8_BIOOC</name>
<evidence type="ECO:0000313" key="3">
    <source>
        <dbReference type="Proteomes" id="UP000616885"/>
    </source>
</evidence>
<proteinExistence type="predicted"/>
<dbReference type="Proteomes" id="UP000616885">
    <property type="component" value="Unassembled WGS sequence"/>
</dbReference>
<dbReference type="AlphaFoldDB" id="A0A8H7NDZ8"/>
<gene>
    <name evidence="2" type="ORF">IM811_012874</name>
</gene>
<evidence type="ECO:0000256" key="1">
    <source>
        <dbReference type="SAM" id="Phobius"/>
    </source>
</evidence>
<sequence length="165" mass="18216">MAEDLDTSKITHWRSIVTLIVFVLTNINVLFPFHIPILVPKSIYYACLDCLSSLRIIPRRYESAADGGKSYVRLWFPMNLITAPLIADLFLLAILAIGRKEVHDGTIGTANISPLDIMIFSSHWPTSPSLSMHRVSSGTSHSRFSNAQGRLATASSFSCTPSSFC</sequence>
<protein>
    <submittedName>
        <fullName evidence="2">Uncharacterized protein</fullName>
    </submittedName>
</protein>
<dbReference type="EMBL" id="JADCTT010000004">
    <property type="protein sequence ID" value="KAF9754116.1"/>
    <property type="molecule type" value="Genomic_DNA"/>
</dbReference>
<keyword evidence="1" id="KW-0812">Transmembrane</keyword>
<organism evidence="2 3">
    <name type="scientific">Bionectria ochroleuca</name>
    <name type="common">Gliocladium roseum</name>
    <dbReference type="NCBI Taxonomy" id="29856"/>
    <lineage>
        <taxon>Eukaryota</taxon>
        <taxon>Fungi</taxon>
        <taxon>Dikarya</taxon>
        <taxon>Ascomycota</taxon>
        <taxon>Pezizomycotina</taxon>
        <taxon>Sordariomycetes</taxon>
        <taxon>Hypocreomycetidae</taxon>
        <taxon>Hypocreales</taxon>
        <taxon>Bionectriaceae</taxon>
        <taxon>Clonostachys</taxon>
    </lineage>
</organism>
<feature type="transmembrane region" description="Helical" evidence="1">
    <location>
        <begin position="12"/>
        <end position="35"/>
    </location>
</feature>
<comment type="caution">
    <text evidence="2">The sequence shown here is derived from an EMBL/GenBank/DDBJ whole genome shotgun (WGS) entry which is preliminary data.</text>
</comment>
<feature type="transmembrane region" description="Helical" evidence="1">
    <location>
        <begin position="74"/>
        <end position="97"/>
    </location>
</feature>